<sequence length="308" mass="35737">MKLIVFLIVLIVERLQCRSANDFLKDVFSIEDDPKEDKCSTMQCKTAEYLLKSMNRSVDPCEDFYEFTCGLWVKDHQVEATKVSWYQYKEAEKSITNNLKEILEEENPDIILDPAQKFYKSCLNSVSNGMNFEYLKSIISLFGGWPIGQNDYSDKLQSLDWMKMYIYMEKNWKVSTILDIGISINYLNTSQYILMIGQPDLMLPRSMFMHPDRYKTQINAYSKLIAGTVFLLHEEFGSKLTRSRHFGDEIAGEIIKFETQLARIQSTGEMKKSEKALKNRLMTIEELQKDISNLSETFQVGIPAIVGY</sequence>
<dbReference type="GO" id="GO:0005886">
    <property type="term" value="C:plasma membrane"/>
    <property type="evidence" value="ECO:0007669"/>
    <property type="project" value="UniProtKB-SubCell"/>
</dbReference>
<feature type="domain" description="Peptidase M13 N-terminal" evidence="5">
    <location>
        <begin position="60"/>
        <end position="294"/>
    </location>
</feature>
<gene>
    <name evidence="6" type="ORF">MEUPH1_LOCUS159</name>
</gene>
<comment type="subcellular location">
    <subcellularLocation>
        <location evidence="1">Cell membrane</location>
        <topology evidence="1">Single-pass type II membrane protein</topology>
    </subcellularLocation>
</comment>
<keyword evidence="4" id="KW-0732">Signal</keyword>
<dbReference type="PANTHER" id="PTHR11733:SF240">
    <property type="entry name" value="GH14155P-RELATED"/>
    <property type="match status" value="1"/>
</dbReference>
<accession>A0AAV0VIP6</accession>
<organism evidence="6 7">
    <name type="scientific">Macrosiphum euphorbiae</name>
    <name type="common">potato aphid</name>
    <dbReference type="NCBI Taxonomy" id="13131"/>
    <lineage>
        <taxon>Eukaryota</taxon>
        <taxon>Metazoa</taxon>
        <taxon>Ecdysozoa</taxon>
        <taxon>Arthropoda</taxon>
        <taxon>Hexapoda</taxon>
        <taxon>Insecta</taxon>
        <taxon>Pterygota</taxon>
        <taxon>Neoptera</taxon>
        <taxon>Paraneoptera</taxon>
        <taxon>Hemiptera</taxon>
        <taxon>Sternorrhyncha</taxon>
        <taxon>Aphidomorpha</taxon>
        <taxon>Aphidoidea</taxon>
        <taxon>Aphididae</taxon>
        <taxon>Macrosiphini</taxon>
        <taxon>Macrosiphum</taxon>
    </lineage>
</organism>
<dbReference type="Pfam" id="PF05649">
    <property type="entry name" value="Peptidase_M13_N"/>
    <property type="match status" value="1"/>
</dbReference>
<evidence type="ECO:0000313" key="6">
    <source>
        <dbReference type="EMBL" id="CAI6342812.1"/>
    </source>
</evidence>
<keyword evidence="3" id="KW-0175">Coiled coil</keyword>
<comment type="caution">
    <text evidence="6">The sequence shown here is derived from an EMBL/GenBank/DDBJ whole genome shotgun (WGS) entry which is preliminary data.</text>
</comment>
<dbReference type="GO" id="GO:0016485">
    <property type="term" value="P:protein processing"/>
    <property type="evidence" value="ECO:0007669"/>
    <property type="project" value="TreeGrafter"/>
</dbReference>
<dbReference type="EMBL" id="CARXXK010000001">
    <property type="protein sequence ID" value="CAI6342812.1"/>
    <property type="molecule type" value="Genomic_DNA"/>
</dbReference>
<evidence type="ECO:0000256" key="4">
    <source>
        <dbReference type="SAM" id="SignalP"/>
    </source>
</evidence>
<proteinExistence type="inferred from homology"/>
<comment type="similarity">
    <text evidence="2">Belongs to the peptidase M13 family.</text>
</comment>
<reference evidence="6 7" key="1">
    <citation type="submission" date="2023-01" db="EMBL/GenBank/DDBJ databases">
        <authorList>
            <person name="Whitehead M."/>
        </authorList>
    </citation>
    <scope>NUCLEOTIDE SEQUENCE [LARGE SCALE GENOMIC DNA]</scope>
</reference>
<evidence type="ECO:0000256" key="1">
    <source>
        <dbReference type="ARBA" id="ARBA00004401"/>
    </source>
</evidence>
<dbReference type="SUPFAM" id="SSF55486">
    <property type="entry name" value="Metalloproteases ('zincins'), catalytic domain"/>
    <property type="match status" value="1"/>
</dbReference>
<feature type="signal peptide" evidence="4">
    <location>
        <begin position="1"/>
        <end position="19"/>
    </location>
</feature>
<dbReference type="PANTHER" id="PTHR11733">
    <property type="entry name" value="ZINC METALLOPROTEASE FAMILY M13 NEPRILYSIN-RELATED"/>
    <property type="match status" value="1"/>
</dbReference>
<dbReference type="AlphaFoldDB" id="A0AAV0VIP6"/>
<keyword evidence="7" id="KW-1185">Reference proteome</keyword>
<dbReference type="PROSITE" id="PS51885">
    <property type="entry name" value="NEPRILYSIN"/>
    <property type="match status" value="1"/>
</dbReference>
<protein>
    <recommendedName>
        <fullName evidence="5">Peptidase M13 N-terminal domain-containing protein</fullName>
    </recommendedName>
</protein>
<dbReference type="Proteomes" id="UP001160148">
    <property type="component" value="Unassembled WGS sequence"/>
</dbReference>
<evidence type="ECO:0000256" key="2">
    <source>
        <dbReference type="ARBA" id="ARBA00007357"/>
    </source>
</evidence>
<dbReference type="Gene3D" id="1.10.1380.10">
    <property type="entry name" value="Neutral endopeptidase , domain2"/>
    <property type="match status" value="1"/>
</dbReference>
<evidence type="ECO:0000256" key="3">
    <source>
        <dbReference type="SAM" id="Coils"/>
    </source>
</evidence>
<name>A0AAV0VIP6_9HEMI</name>
<evidence type="ECO:0000259" key="5">
    <source>
        <dbReference type="Pfam" id="PF05649"/>
    </source>
</evidence>
<feature type="chain" id="PRO_5043818839" description="Peptidase M13 N-terminal domain-containing protein" evidence="4">
    <location>
        <begin position="20"/>
        <end position="308"/>
    </location>
</feature>
<dbReference type="InterPro" id="IPR042089">
    <property type="entry name" value="Peptidase_M13_dom_2"/>
</dbReference>
<dbReference type="InterPro" id="IPR000718">
    <property type="entry name" value="Peptidase_M13"/>
</dbReference>
<evidence type="ECO:0000313" key="7">
    <source>
        <dbReference type="Proteomes" id="UP001160148"/>
    </source>
</evidence>
<feature type="coiled-coil region" evidence="3">
    <location>
        <begin position="270"/>
        <end position="297"/>
    </location>
</feature>
<dbReference type="InterPro" id="IPR008753">
    <property type="entry name" value="Peptidase_M13_N"/>
</dbReference>
<dbReference type="GO" id="GO:0004222">
    <property type="term" value="F:metalloendopeptidase activity"/>
    <property type="evidence" value="ECO:0007669"/>
    <property type="project" value="InterPro"/>
</dbReference>